<dbReference type="OrthoDB" id="430679at2759"/>
<accession>A0A843WBN1</accession>
<protein>
    <submittedName>
        <fullName evidence="2">Uncharacterized protein</fullName>
    </submittedName>
</protein>
<evidence type="ECO:0000313" key="2">
    <source>
        <dbReference type="EMBL" id="MQM05246.1"/>
    </source>
</evidence>
<evidence type="ECO:0000313" key="3">
    <source>
        <dbReference type="Proteomes" id="UP000652761"/>
    </source>
</evidence>
<feature type="region of interest" description="Disordered" evidence="1">
    <location>
        <begin position="64"/>
        <end position="100"/>
    </location>
</feature>
<name>A0A843WBN1_COLES</name>
<dbReference type="Proteomes" id="UP000652761">
    <property type="component" value="Unassembled WGS sequence"/>
</dbReference>
<dbReference type="PANTHER" id="PTHR43061:SF1">
    <property type="entry name" value="GTP DIPHOSPHOKINASE RSH1, CHLOROPLASTIC-RELATED"/>
    <property type="match status" value="1"/>
</dbReference>
<comment type="caution">
    <text evidence="2">The sequence shown here is derived from an EMBL/GenBank/DDBJ whole genome shotgun (WGS) entry which is preliminary data.</text>
</comment>
<reference evidence="2" key="1">
    <citation type="submission" date="2017-07" db="EMBL/GenBank/DDBJ databases">
        <title>Taro Niue Genome Assembly and Annotation.</title>
        <authorList>
            <person name="Atibalentja N."/>
            <person name="Keating K."/>
            <person name="Fields C.J."/>
        </authorList>
    </citation>
    <scope>NUCLEOTIDE SEQUENCE</scope>
    <source>
        <strain evidence="2">Niue_2</strain>
        <tissue evidence="2">Leaf</tissue>
    </source>
</reference>
<keyword evidence="3" id="KW-1185">Reference proteome</keyword>
<evidence type="ECO:0000256" key="1">
    <source>
        <dbReference type="SAM" id="MobiDB-lite"/>
    </source>
</evidence>
<sequence>MSPNMRTLTVELTIARGASPSGSVSVECVNVCKLSNGDGAGGRYECSVLSCAWKAPRVLTGSLASTTQPHCPSRDGRVGGRNLLGRANPRRNQGGDSLWRGGKAPDHLDWLWVSRVCSKSCHGREGPLEQPNVAAEAAVGGCRSCRGCLLDGTPLELLVAGVRWRRRTMETSRCR</sequence>
<gene>
    <name evidence="2" type="ORF">Taro_038054</name>
</gene>
<dbReference type="PANTHER" id="PTHR43061">
    <property type="entry name" value="GTP DIPHOSPHOKINASE RSH1, CHLOROPLASTIC-RELATED"/>
    <property type="match status" value="1"/>
</dbReference>
<dbReference type="AlphaFoldDB" id="A0A843WBN1"/>
<dbReference type="EMBL" id="NMUH01003377">
    <property type="protein sequence ID" value="MQM05246.1"/>
    <property type="molecule type" value="Genomic_DNA"/>
</dbReference>
<proteinExistence type="predicted"/>
<organism evidence="2 3">
    <name type="scientific">Colocasia esculenta</name>
    <name type="common">Wild taro</name>
    <name type="synonym">Arum esculentum</name>
    <dbReference type="NCBI Taxonomy" id="4460"/>
    <lineage>
        <taxon>Eukaryota</taxon>
        <taxon>Viridiplantae</taxon>
        <taxon>Streptophyta</taxon>
        <taxon>Embryophyta</taxon>
        <taxon>Tracheophyta</taxon>
        <taxon>Spermatophyta</taxon>
        <taxon>Magnoliopsida</taxon>
        <taxon>Liliopsida</taxon>
        <taxon>Araceae</taxon>
        <taxon>Aroideae</taxon>
        <taxon>Colocasieae</taxon>
        <taxon>Colocasia</taxon>
    </lineage>
</organism>